<evidence type="ECO:0000256" key="2">
    <source>
        <dbReference type="ARBA" id="ARBA00004371"/>
    </source>
</evidence>
<evidence type="ECO:0000256" key="10">
    <source>
        <dbReference type="ARBA" id="ARBA00022723"/>
    </source>
</evidence>
<dbReference type="GO" id="GO:0005764">
    <property type="term" value="C:lysosome"/>
    <property type="evidence" value="ECO:0007669"/>
    <property type="project" value="UniProtKB-SubCell"/>
</dbReference>
<feature type="domain" description="Peptidase M28" evidence="23">
    <location>
        <begin position="267"/>
        <end position="453"/>
    </location>
</feature>
<dbReference type="PANTHER" id="PTHR12053">
    <property type="entry name" value="PROTEASE FAMILY M28 PLASMA GLUTAMATE CARBOXYPEPTIDASE-RELATED"/>
    <property type="match status" value="1"/>
</dbReference>
<keyword evidence="14" id="KW-0862">Zinc</keyword>
<keyword evidence="12" id="KW-0378">Hydrolase</keyword>
<keyword evidence="8" id="KW-0121">Carboxypeptidase</keyword>
<reference evidence="24 25" key="1">
    <citation type="submission" date="2022-05" db="EMBL/GenBank/DDBJ databases">
        <authorList>
            <consortium name="Genoscope - CEA"/>
            <person name="William W."/>
        </authorList>
    </citation>
    <scope>NUCLEOTIDE SEQUENCE [LARGE SCALE GENOMIC DNA]</scope>
</reference>
<evidence type="ECO:0000256" key="3">
    <source>
        <dbReference type="ARBA" id="ARBA00004555"/>
    </source>
</evidence>
<evidence type="ECO:0000256" key="17">
    <source>
        <dbReference type="ARBA" id="ARBA00023145"/>
    </source>
</evidence>
<gene>
    <name evidence="24" type="ORF">PMEA_00034686</name>
</gene>
<evidence type="ECO:0000256" key="15">
    <source>
        <dbReference type="ARBA" id="ARBA00023034"/>
    </source>
</evidence>
<comment type="similarity">
    <text evidence="5">Belongs to the peptidase M28 family.</text>
</comment>
<dbReference type="GO" id="GO:0046872">
    <property type="term" value="F:metal ion binding"/>
    <property type="evidence" value="ECO:0007669"/>
    <property type="project" value="UniProtKB-KW"/>
</dbReference>
<feature type="domain" description="Peptidase M28" evidence="23">
    <location>
        <begin position="733"/>
        <end position="919"/>
    </location>
</feature>
<dbReference type="EMBL" id="CALNXJ010000009">
    <property type="protein sequence ID" value="CAH3104377.1"/>
    <property type="molecule type" value="Genomic_DNA"/>
</dbReference>
<dbReference type="SUPFAM" id="SSF53187">
    <property type="entry name" value="Zn-dependent exopeptidases"/>
    <property type="match status" value="2"/>
</dbReference>
<dbReference type="CDD" id="cd03883">
    <property type="entry name" value="M28_Pgcp_like"/>
    <property type="match status" value="2"/>
</dbReference>
<dbReference type="GO" id="GO:0004180">
    <property type="term" value="F:carboxypeptidase activity"/>
    <property type="evidence" value="ECO:0007669"/>
    <property type="project" value="UniProtKB-KW"/>
</dbReference>
<name>A0AAU9W581_9CNID</name>
<keyword evidence="15" id="KW-0333">Golgi apparatus</keyword>
<comment type="subunit">
    <text evidence="20">Homodimer. The monomeric form is inactive while the homodimer is active.</text>
</comment>
<feature type="signal peptide" evidence="22">
    <location>
        <begin position="1"/>
        <end position="23"/>
    </location>
</feature>
<evidence type="ECO:0000313" key="24">
    <source>
        <dbReference type="EMBL" id="CAH3104377.1"/>
    </source>
</evidence>
<evidence type="ECO:0000256" key="1">
    <source>
        <dbReference type="ARBA" id="ARBA00004240"/>
    </source>
</evidence>
<organism evidence="24 25">
    <name type="scientific">Pocillopora meandrina</name>
    <dbReference type="NCBI Taxonomy" id="46732"/>
    <lineage>
        <taxon>Eukaryota</taxon>
        <taxon>Metazoa</taxon>
        <taxon>Cnidaria</taxon>
        <taxon>Anthozoa</taxon>
        <taxon>Hexacorallia</taxon>
        <taxon>Scleractinia</taxon>
        <taxon>Astrocoeniina</taxon>
        <taxon>Pocilloporidae</taxon>
        <taxon>Pocillopora</taxon>
    </lineage>
</organism>
<evidence type="ECO:0000256" key="20">
    <source>
        <dbReference type="ARBA" id="ARBA00025833"/>
    </source>
</evidence>
<evidence type="ECO:0000256" key="22">
    <source>
        <dbReference type="SAM" id="SignalP"/>
    </source>
</evidence>
<keyword evidence="11 22" id="KW-0732">Signal</keyword>
<comment type="subcellular location">
    <subcellularLocation>
        <location evidence="1">Endoplasmic reticulum</location>
    </subcellularLocation>
    <subcellularLocation>
        <location evidence="3">Golgi apparatus</location>
    </subcellularLocation>
    <subcellularLocation>
        <location evidence="2">Lysosome</location>
    </subcellularLocation>
    <subcellularLocation>
        <location evidence="4">Secreted</location>
    </subcellularLocation>
</comment>
<evidence type="ECO:0000259" key="23">
    <source>
        <dbReference type="Pfam" id="PF04389"/>
    </source>
</evidence>
<evidence type="ECO:0000256" key="16">
    <source>
        <dbReference type="ARBA" id="ARBA00023049"/>
    </source>
</evidence>
<keyword evidence="16" id="KW-0482">Metalloprotease</keyword>
<keyword evidence="7" id="KW-0964">Secreted</keyword>
<evidence type="ECO:0000256" key="12">
    <source>
        <dbReference type="ARBA" id="ARBA00022801"/>
    </source>
</evidence>
<dbReference type="AlphaFoldDB" id="A0AAU9W581"/>
<proteinExistence type="inferred from homology"/>
<evidence type="ECO:0000256" key="14">
    <source>
        <dbReference type="ARBA" id="ARBA00022833"/>
    </source>
</evidence>
<keyword evidence="19" id="KW-0458">Lysosome</keyword>
<dbReference type="GO" id="GO:0006508">
    <property type="term" value="P:proteolysis"/>
    <property type="evidence" value="ECO:0007669"/>
    <property type="project" value="UniProtKB-KW"/>
</dbReference>
<evidence type="ECO:0000256" key="5">
    <source>
        <dbReference type="ARBA" id="ARBA00010918"/>
    </source>
</evidence>
<keyword evidence="17" id="KW-0865">Zymogen</keyword>
<dbReference type="Proteomes" id="UP001159428">
    <property type="component" value="Unassembled WGS sequence"/>
</dbReference>
<evidence type="ECO:0000256" key="11">
    <source>
        <dbReference type="ARBA" id="ARBA00022729"/>
    </source>
</evidence>
<dbReference type="GO" id="GO:0043171">
    <property type="term" value="P:peptide catabolic process"/>
    <property type="evidence" value="ECO:0007669"/>
    <property type="project" value="TreeGrafter"/>
</dbReference>
<dbReference type="GO" id="GO:0005794">
    <property type="term" value="C:Golgi apparatus"/>
    <property type="evidence" value="ECO:0007669"/>
    <property type="project" value="UniProtKB-SubCell"/>
</dbReference>
<dbReference type="FunFam" id="3.40.630.10:FF:000036">
    <property type="entry name" value="Carboxypeptidase Q"/>
    <property type="match status" value="2"/>
</dbReference>
<evidence type="ECO:0000313" key="25">
    <source>
        <dbReference type="Proteomes" id="UP001159428"/>
    </source>
</evidence>
<evidence type="ECO:0000256" key="21">
    <source>
        <dbReference type="ARBA" id="ARBA00033328"/>
    </source>
</evidence>
<sequence length="935" mass="103110">MELRIIWLHVVLICSLSLMSESARDVNKALNMVRNEMADHQANANKIIDFLTKGPGKHQVYNRLATFVDTFGSRIAGSANLEHAIDYMLDELKEDKLDNVHGEEVNVTHWVRGKESAQMIMPRNHSIALLGLGGSVGTPPEGITAEVLVVSSFDELHAKASEAKGKIVVLNEKWISYEKTVVYRTQGAAEVAKVGGLASLIRSVTPFSIYSPHTGWQYYEKGVKKIPTACITIEDAEMMTRMAARGTKIIVNLKMEAQNLPQVVSRNTVAEIKGSVHPEQVVLVSGHLDSWDVGQGAMDDGGGAFISWQALSVIRQLGLKPKRTMRMVLWTGEEVGLLGAEQYYNRHKDSAGNFSLVMESDIGTFKPLGIVFQGSEKAAVIMKDVMELLKPINVTNLTVTHVGGDITFWIQDGVPGGSLKNENSKYFYFHHSNGDTMTVQDPDAMDLCAAVWTVVAYTVANLDEMLPRNYSFSWNYRVRMESRAVFLCLACFCLPQLTLVSARSVNKALNMIRNEITDHQVEANKIMDFLTKGAGKHQVYDRLAKFVDTFGSRVAGSANLEYAINYMLDELKEDKLDNVHGEEVNVTHWVRGKESAQMIMPRNHSIALLGLGGSVGTLPEGITAEVLVAKGKIVVFNEKWISYGKTVAYRVYGAIEVAKVGGLASLIRSVTPFSIYSPHTGWQVYEEGVKKIPTACITIEDAEMMARMAARGTKIIVNLKMEAQNLPPVISRNTVAEIKGSVYPEQVVLVGSHLDSWDVGQGAMDDGGGAFISWQALSAIRQLGLRPKRTMRMVLWTGEEENVLGGKQYYNLHKKNAGKFSLVMESDYGTFKPVGIAFQGSEKAADIMREVVKLLKPINATNLKAVNLGGDIDPWIRHGVPGGSLDNENSKYFLFHHTNGDTMTVQDPDAMDLCAAVWTVVAYTVADLDEMLPRD</sequence>
<dbReference type="InterPro" id="IPR007484">
    <property type="entry name" value="Peptidase_M28"/>
</dbReference>
<evidence type="ECO:0000256" key="8">
    <source>
        <dbReference type="ARBA" id="ARBA00022645"/>
    </source>
</evidence>
<dbReference type="GO" id="GO:0005615">
    <property type="term" value="C:extracellular space"/>
    <property type="evidence" value="ECO:0007669"/>
    <property type="project" value="TreeGrafter"/>
</dbReference>
<evidence type="ECO:0000256" key="4">
    <source>
        <dbReference type="ARBA" id="ARBA00004613"/>
    </source>
</evidence>
<accession>A0AAU9W581</accession>
<keyword evidence="10" id="KW-0479">Metal-binding</keyword>
<evidence type="ECO:0000256" key="18">
    <source>
        <dbReference type="ARBA" id="ARBA00023180"/>
    </source>
</evidence>
<dbReference type="GO" id="GO:0070573">
    <property type="term" value="F:metallodipeptidase activity"/>
    <property type="evidence" value="ECO:0007669"/>
    <property type="project" value="InterPro"/>
</dbReference>
<feature type="chain" id="PRO_5043538386" description="Carboxypeptidase Q" evidence="22">
    <location>
        <begin position="24"/>
        <end position="935"/>
    </location>
</feature>
<dbReference type="GO" id="GO:0005783">
    <property type="term" value="C:endoplasmic reticulum"/>
    <property type="evidence" value="ECO:0007669"/>
    <property type="project" value="UniProtKB-SubCell"/>
</dbReference>
<keyword evidence="9" id="KW-0645">Protease</keyword>
<evidence type="ECO:0000256" key="9">
    <source>
        <dbReference type="ARBA" id="ARBA00022670"/>
    </source>
</evidence>
<keyword evidence="25" id="KW-1185">Reference proteome</keyword>
<evidence type="ECO:0000256" key="7">
    <source>
        <dbReference type="ARBA" id="ARBA00022525"/>
    </source>
</evidence>
<dbReference type="FunFam" id="3.50.30.30:FF:000009">
    <property type="entry name" value="Carboxypeptidase Q"/>
    <property type="match status" value="2"/>
</dbReference>
<protein>
    <recommendedName>
        <fullName evidence="6">Carboxypeptidase Q</fullName>
    </recommendedName>
    <alternativeName>
        <fullName evidence="21">Plasma glutamate carboxypeptidase</fullName>
    </alternativeName>
</protein>
<comment type="caution">
    <text evidence="24">The sequence shown here is derived from an EMBL/GenBank/DDBJ whole genome shotgun (WGS) entry which is preliminary data.</text>
</comment>
<evidence type="ECO:0000256" key="6">
    <source>
        <dbReference type="ARBA" id="ARBA00014116"/>
    </source>
</evidence>
<dbReference type="Gene3D" id="3.40.630.10">
    <property type="entry name" value="Zn peptidases"/>
    <property type="match status" value="2"/>
</dbReference>
<dbReference type="PANTHER" id="PTHR12053:SF3">
    <property type="entry name" value="CARBOXYPEPTIDASE Q"/>
    <property type="match status" value="1"/>
</dbReference>
<dbReference type="Gene3D" id="3.50.30.30">
    <property type="match status" value="2"/>
</dbReference>
<dbReference type="InterPro" id="IPR039866">
    <property type="entry name" value="CPQ"/>
</dbReference>
<dbReference type="Pfam" id="PF04389">
    <property type="entry name" value="Peptidase_M28"/>
    <property type="match status" value="2"/>
</dbReference>
<keyword evidence="13" id="KW-0256">Endoplasmic reticulum</keyword>
<evidence type="ECO:0000256" key="19">
    <source>
        <dbReference type="ARBA" id="ARBA00023228"/>
    </source>
</evidence>
<keyword evidence="18" id="KW-0325">Glycoprotein</keyword>
<evidence type="ECO:0000256" key="13">
    <source>
        <dbReference type="ARBA" id="ARBA00022824"/>
    </source>
</evidence>